<protein>
    <submittedName>
        <fullName evidence="1">Uncharacterized protein</fullName>
    </submittedName>
</protein>
<reference evidence="1 2" key="1">
    <citation type="journal article" date="2020" name="ISME J.">
        <title>Uncovering the hidden diversity of litter-decomposition mechanisms in mushroom-forming fungi.</title>
        <authorList>
            <person name="Floudas D."/>
            <person name="Bentzer J."/>
            <person name="Ahren D."/>
            <person name="Johansson T."/>
            <person name="Persson P."/>
            <person name="Tunlid A."/>
        </authorList>
    </citation>
    <scope>NUCLEOTIDE SEQUENCE [LARGE SCALE GENOMIC DNA]</scope>
    <source>
        <strain evidence="1 2">CBS 291.85</strain>
    </source>
</reference>
<dbReference type="Proteomes" id="UP000559256">
    <property type="component" value="Unassembled WGS sequence"/>
</dbReference>
<name>A0A8H5GI38_9AGAR</name>
<accession>A0A8H5GI38</accession>
<comment type="caution">
    <text evidence="1">The sequence shown here is derived from an EMBL/GenBank/DDBJ whole genome shotgun (WGS) entry which is preliminary data.</text>
</comment>
<sequence length="193" mass="21551">MMFRLAYSWRLGTLAEYSKSTITQPQMFSTSRVAHFTIIIGAFSSATATFLQLGGLGRLPVTVLILEDVEHYQLNHQYQRQLQPLLSCFIINHVWVGFTTIGTTTIDANTINVTSTGTATIVHVWPKSGFSNVGNSVNASSARTFSMMLPDVEVKAKKFPLMKIWVVWRFATAIERQGSYLFYGLNDGNEMLG</sequence>
<evidence type="ECO:0000313" key="1">
    <source>
        <dbReference type="EMBL" id="KAF5365461.1"/>
    </source>
</evidence>
<dbReference type="EMBL" id="JAACJM010000027">
    <property type="protein sequence ID" value="KAF5365461.1"/>
    <property type="molecule type" value="Genomic_DNA"/>
</dbReference>
<dbReference type="AlphaFoldDB" id="A0A8H5GI38"/>
<gene>
    <name evidence="1" type="ORF">D9758_010821</name>
</gene>
<organism evidence="1 2">
    <name type="scientific">Tetrapyrgos nigripes</name>
    <dbReference type="NCBI Taxonomy" id="182062"/>
    <lineage>
        <taxon>Eukaryota</taxon>
        <taxon>Fungi</taxon>
        <taxon>Dikarya</taxon>
        <taxon>Basidiomycota</taxon>
        <taxon>Agaricomycotina</taxon>
        <taxon>Agaricomycetes</taxon>
        <taxon>Agaricomycetidae</taxon>
        <taxon>Agaricales</taxon>
        <taxon>Marasmiineae</taxon>
        <taxon>Marasmiaceae</taxon>
        <taxon>Tetrapyrgos</taxon>
    </lineage>
</organism>
<keyword evidence="2" id="KW-1185">Reference proteome</keyword>
<proteinExistence type="predicted"/>
<evidence type="ECO:0000313" key="2">
    <source>
        <dbReference type="Proteomes" id="UP000559256"/>
    </source>
</evidence>